<sequence length="89" mass="10063">MEVSTPEQDDQDKKRIDQKQSKSHEEGDDAQSTETDQQKKVHYALRRQSATDERNTRVSKPECEAPLRTGNEPRIKLISKGDVGVQAAI</sequence>
<feature type="region of interest" description="Disordered" evidence="1">
    <location>
        <begin position="1"/>
        <end position="69"/>
    </location>
</feature>
<evidence type="ECO:0000313" key="2">
    <source>
        <dbReference type="EMBL" id="KAJ1102028.1"/>
    </source>
</evidence>
<evidence type="ECO:0000313" key="3">
    <source>
        <dbReference type="Proteomes" id="UP001066276"/>
    </source>
</evidence>
<accession>A0AAV7MLY2</accession>
<dbReference type="EMBL" id="JANPWB010000014">
    <property type="protein sequence ID" value="KAJ1102028.1"/>
    <property type="molecule type" value="Genomic_DNA"/>
</dbReference>
<protein>
    <submittedName>
        <fullName evidence="2">Uncharacterized protein</fullName>
    </submittedName>
</protein>
<dbReference type="AlphaFoldDB" id="A0AAV7MLY2"/>
<comment type="caution">
    <text evidence="2">The sequence shown here is derived from an EMBL/GenBank/DDBJ whole genome shotgun (WGS) entry which is preliminary data.</text>
</comment>
<gene>
    <name evidence="2" type="ORF">NDU88_007087</name>
</gene>
<evidence type="ECO:0000256" key="1">
    <source>
        <dbReference type="SAM" id="MobiDB-lite"/>
    </source>
</evidence>
<dbReference type="Proteomes" id="UP001066276">
    <property type="component" value="Chromosome 10"/>
</dbReference>
<organism evidence="2 3">
    <name type="scientific">Pleurodeles waltl</name>
    <name type="common">Iberian ribbed newt</name>
    <dbReference type="NCBI Taxonomy" id="8319"/>
    <lineage>
        <taxon>Eukaryota</taxon>
        <taxon>Metazoa</taxon>
        <taxon>Chordata</taxon>
        <taxon>Craniata</taxon>
        <taxon>Vertebrata</taxon>
        <taxon>Euteleostomi</taxon>
        <taxon>Amphibia</taxon>
        <taxon>Batrachia</taxon>
        <taxon>Caudata</taxon>
        <taxon>Salamandroidea</taxon>
        <taxon>Salamandridae</taxon>
        <taxon>Pleurodelinae</taxon>
        <taxon>Pleurodeles</taxon>
    </lineage>
</organism>
<name>A0AAV7MLY2_PLEWA</name>
<reference evidence="2" key="1">
    <citation type="journal article" date="2022" name="bioRxiv">
        <title>Sequencing and chromosome-scale assembly of the giantPleurodeles waltlgenome.</title>
        <authorList>
            <person name="Brown T."/>
            <person name="Elewa A."/>
            <person name="Iarovenko S."/>
            <person name="Subramanian E."/>
            <person name="Araus A.J."/>
            <person name="Petzold A."/>
            <person name="Susuki M."/>
            <person name="Suzuki K.-i.T."/>
            <person name="Hayashi T."/>
            <person name="Toyoda A."/>
            <person name="Oliveira C."/>
            <person name="Osipova E."/>
            <person name="Leigh N.D."/>
            <person name="Simon A."/>
            <person name="Yun M.H."/>
        </authorList>
    </citation>
    <scope>NUCLEOTIDE SEQUENCE</scope>
    <source>
        <strain evidence="2">20211129_DDA</strain>
        <tissue evidence="2">Liver</tissue>
    </source>
</reference>
<proteinExistence type="predicted"/>
<feature type="compositionally biased region" description="Basic and acidic residues" evidence="1">
    <location>
        <begin position="11"/>
        <end position="25"/>
    </location>
</feature>
<keyword evidence="3" id="KW-1185">Reference proteome</keyword>
<feature type="compositionally biased region" description="Basic and acidic residues" evidence="1">
    <location>
        <begin position="49"/>
        <end position="69"/>
    </location>
</feature>